<proteinExistence type="inferred from homology"/>
<evidence type="ECO:0000256" key="2">
    <source>
        <dbReference type="ARBA" id="ARBA00023239"/>
    </source>
</evidence>
<dbReference type="Pfam" id="PF00378">
    <property type="entry name" value="ECH_1"/>
    <property type="match status" value="1"/>
</dbReference>
<keyword evidence="5" id="KW-1185">Reference proteome</keyword>
<evidence type="ECO:0000256" key="3">
    <source>
        <dbReference type="RuleBase" id="RU003707"/>
    </source>
</evidence>
<name>A0A4R1QI80_9BACL</name>
<evidence type="ECO:0000256" key="1">
    <source>
        <dbReference type="ARBA" id="ARBA00005254"/>
    </source>
</evidence>
<dbReference type="InterPro" id="IPR014748">
    <property type="entry name" value="Enoyl-CoA_hydra_C"/>
</dbReference>
<accession>A0A4R1QI80</accession>
<dbReference type="EMBL" id="SLUL01000001">
    <property type="protein sequence ID" value="TCL53288.1"/>
    <property type="molecule type" value="Genomic_DNA"/>
</dbReference>
<dbReference type="CDD" id="cd06558">
    <property type="entry name" value="crotonase-like"/>
    <property type="match status" value="1"/>
</dbReference>
<dbReference type="SUPFAM" id="SSF52096">
    <property type="entry name" value="ClpP/crotonase"/>
    <property type="match status" value="1"/>
</dbReference>
<evidence type="ECO:0000313" key="5">
    <source>
        <dbReference type="Proteomes" id="UP000295658"/>
    </source>
</evidence>
<comment type="similarity">
    <text evidence="1 3">Belongs to the enoyl-CoA hydratase/isomerase family.</text>
</comment>
<dbReference type="PANTHER" id="PTHR11941:SF54">
    <property type="entry name" value="ENOYL-COA HYDRATASE, MITOCHONDRIAL"/>
    <property type="match status" value="1"/>
</dbReference>
<evidence type="ECO:0000313" key="4">
    <source>
        <dbReference type="EMBL" id="TCL53288.1"/>
    </source>
</evidence>
<protein>
    <submittedName>
        <fullName evidence="4">Enoyl-CoA hydratase/carnithine racemase</fullName>
    </submittedName>
</protein>
<dbReference type="InterPro" id="IPR018376">
    <property type="entry name" value="Enoyl-CoA_hyd/isom_CS"/>
</dbReference>
<dbReference type="AlphaFoldDB" id="A0A4R1QI80"/>
<dbReference type="GO" id="GO:0006635">
    <property type="term" value="P:fatty acid beta-oxidation"/>
    <property type="evidence" value="ECO:0007669"/>
    <property type="project" value="TreeGrafter"/>
</dbReference>
<dbReference type="Proteomes" id="UP000295658">
    <property type="component" value="Unassembled WGS sequence"/>
</dbReference>
<dbReference type="PROSITE" id="PS00166">
    <property type="entry name" value="ENOYL_COA_HYDRATASE"/>
    <property type="match status" value="1"/>
</dbReference>
<organism evidence="4 5">
    <name type="scientific">Thermolongibacillus altinsuensis</name>
    <dbReference type="NCBI Taxonomy" id="575256"/>
    <lineage>
        <taxon>Bacteria</taxon>
        <taxon>Bacillati</taxon>
        <taxon>Bacillota</taxon>
        <taxon>Bacilli</taxon>
        <taxon>Bacillales</taxon>
        <taxon>Anoxybacillaceae</taxon>
        <taxon>Thermolongibacillus</taxon>
    </lineage>
</organism>
<dbReference type="GO" id="GO:0016829">
    <property type="term" value="F:lyase activity"/>
    <property type="evidence" value="ECO:0007669"/>
    <property type="project" value="UniProtKB-KW"/>
</dbReference>
<dbReference type="InterPro" id="IPR001753">
    <property type="entry name" value="Enoyl-CoA_hydra/iso"/>
</dbReference>
<dbReference type="PANTHER" id="PTHR11941">
    <property type="entry name" value="ENOYL-COA HYDRATASE-RELATED"/>
    <property type="match status" value="1"/>
</dbReference>
<dbReference type="OrthoDB" id="9775794at2"/>
<dbReference type="Gene3D" id="3.90.226.10">
    <property type="entry name" value="2-enoyl-CoA Hydratase, Chain A, domain 1"/>
    <property type="match status" value="1"/>
</dbReference>
<dbReference type="InterPro" id="IPR029045">
    <property type="entry name" value="ClpP/crotonase-like_dom_sf"/>
</dbReference>
<keyword evidence="2" id="KW-0456">Lyase</keyword>
<dbReference type="RefSeq" id="WP_132947177.1">
    <property type="nucleotide sequence ID" value="NZ_SLUL01000001.1"/>
</dbReference>
<dbReference type="Gene3D" id="1.10.12.10">
    <property type="entry name" value="Lyase 2-enoyl-coa Hydratase, Chain A, domain 2"/>
    <property type="match status" value="1"/>
</dbReference>
<gene>
    <name evidence="4" type="ORF">EDD69_101296</name>
</gene>
<sequence>MSNELYIEKNGAIATIVINRPQKKNAFTLAMFKELGALLDELETDKNVKVLVVRGVDETAFSAGADISEFLEVRFSAEKAKKYNDFALESIEKLYRFSKPTIALIQGLAIGGGLELASSCDFRFAAENSKLGITAANIGIVYNLTSTKRLYNLIGLSKTKELLYTAKLISANEGKEIGLIDYVYSSEEIEEKCFEFAKQIIQKSSVAISGMKKVIQSVVDGENEESEAISEIILASYCSDDYKEGIQAFMEKRKPNF</sequence>
<reference evidence="4 5" key="1">
    <citation type="submission" date="2019-03" db="EMBL/GenBank/DDBJ databases">
        <title>Genomic Encyclopedia of Type Strains, Phase IV (KMG-IV): sequencing the most valuable type-strain genomes for metagenomic binning, comparative biology and taxonomic classification.</title>
        <authorList>
            <person name="Goeker M."/>
        </authorList>
    </citation>
    <scope>NUCLEOTIDE SEQUENCE [LARGE SCALE GENOMIC DNA]</scope>
    <source>
        <strain evidence="4 5">DSM 24979</strain>
    </source>
</reference>
<comment type="caution">
    <text evidence="4">The sequence shown here is derived from an EMBL/GenBank/DDBJ whole genome shotgun (WGS) entry which is preliminary data.</text>
</comment>